<keyword evidence="2" id="KW-1185">Reference proteome</keyword>
<dbReference type="Proteomes" id="UP000294530">
    <property type="component" value="Unassembled WGS sequence"/>
</dbReference>
<name>A0A976IBE0_BRELC</name>
<evidence type="ECO:0000313" key="1">
    <source>
        <dbReference type="EMBL" id="TDH65863.1"/>
    </source>
</evidence>
<gene>
    <name evidence="1" type="ORF">CCR75_007619</name>
</gene>
<reference evidence="1 2" key="1">
    <citation type="journal article" date="2021" name="Genome Biol.">
        <title>AFLAP: assembly-free linkage analysis pipeline using k-mers from genome sequencing data.</title>
        <authorList>
            <person name="Fletcher K."/>
            <person name="Zhang L."/>
            <person name="Gil J."/>
            <person name="Han R."/>
            <person name="Cavanaugh K."/>
            <person name="Michelmore R."/>
        </authorList>
    </citation>
    <scope>NUCLEOTIDE SEQUENCE [LARGE SCALE GENOMIC DNA]</scope>
    <source>
        <strain evidence="1 2">SF5</strain>
    </source>
</reference>
<evidence type="ECO:0000313" key="2">
    <source>
        <dbReference type="Proteomes" id="UP000294530"/>
    </source>
</evidence>
<dbReference type="RefSeq" id="XP_067815362.1">
    <property type="nucleotide sequence ID" value="XM_067965677.1"/>
</dbReference>
<dbReference type="EMBL" id="SHOA02000002">
    <property type="protein sequence ID" value="TDH65863.1"/>
    <property type="molecule type" value="Genomic_DNA"/>
</dbReference>
<dbReference type="KEGG" id="blac:94351348"/>
<protein>
    <submittedName>
        <fullName evidence="1">Uncharacterized protein</fullName>
    </submittedName>
</protein>
<comment type="caution">
    <text evidence="1">The sequence shown here is derived from an EMBL/GenBank/DDBJ whole genome shotgun (WGS) entry which is preliminary data.</text>
</comment>
<organism evidence="1 2">
    <name type="scientific">Bremia lactucae</name>
    <name type="common">Lettuce downy mildew</name>
    <dbReference type="NCBI Taxonomy" id="4779"/>
    <lineage>
        <taxon>Eukaryota</taxon>
        <taxon>Sar</taxon>
        <taxon>Stramenopiles</taxon>
        <taxon>Oomycota</taxon>
        <taxon>Peronosporomycetes</taxon>
        <taxon>Peronosporales</taxon>
        <taxon>Peronosporaceae</taxon>
        <taxon>Bremia</taxon>
    </lineage>
</organism>
<dbReference type="AlphaFoldDB" id="A0A976IBE0"/>
<proteinExistence type="predicted"/>
<dbReference type="GeneID" id="94351348"/>
<sequence>MTALREPYVMAYAVVTEDEHVVRWKDAKNMTEVKGNARHMVAAISARFKVVARRIRGAVSVSPMVVAKNVLSRGALHHVWVEDDASFMEAASDAKLRDAAIGHTMAVNVSSTAAQVSAACIVGVISTTKEADIALHTVVASPVASPIAQKNRYVLDGAARTAASLGVPWLAASVWGRPENCVKLTEEQILAAIRIARVRPTVVVAVFDTVVGVVAKWKAAITQIVVVATARLTAVAKSAPYLAAMNGHLAVACVRITKSSLRLQSACNSGCEDEPLYIVHHFI</sequence>
<accession>A0A976IBE0</accession>